<organism evidence="3 4">
    <name type="scientific">Candidatus Nephthysia bennettiae</name>
    <dbReference type="NCBI Taxonomy" id="3127016"/>
    <lineage>
        <taxon>Bacteria</taxon>
        <taxon>Bacillati</taxon>
        <taxon>Candidatus Dormiibacterota</taxon>
        <taxon>Candidatus Dormibacteria</taxon>
        <taxon>Candidatus Dormibacterales</taxon>
        <taxon>Candidatus Dormibacteraceae</taxon>
        <taxon>Candidatus Nephthysia</taxon>
    </lineage>
</organism>
<feature type="region of interest" description="Disordered" evidence="2">
    <location>
        <begin position="1"/>
        <end position="22"/>
    </location>
</feature>
<keyword evidence="4" id="KW-1185">Reference proteome</keyword>
<evidence type="ECO:0000256" key="1">
    <source>
        <dbReference type="ARBA" id="ARBA00044755"/>
    </source>
</evidence>
<evidence type="ECO:0000313" key="3">
    <source>
        <dbReference type="EMBL" id="MBJ7599443.1"/>
    </source>
</evidence>
<reference evidence="3" key="1">
    <citation type="submission" date="2020-10" db="EMBL/GenBank/DDBJ databases">
        <title>Ca. Dormibacterota MAGs.</title>
        <authorList>
            <person name="Montgomery K."/>
        </authorList>
    </citation>
    <scope>NUCLEOTIDE SEQUENCE [LARGE SCALE GENOMIC DNA]</scope>
    <source>
        <strain evidence="3">SC8812_S17_10</strain>
    </source>
</reference>
<comment type="similarity">
    <text evidence="1">Belongs to the bactofilin family.</text>
</comment>
<dbReference type="InterPro" id="IPR007607">
    <property type="entry name" value="BacA/B"/>
</dbReference>
<dbReference type="PANTHER" id="PTHR35024:SF4">
    <property type="entry name" value="POLYMER-FORMING CYTOSKELETAL PROTEIN"/>
    <property type="match status" value="1"/>
</dbReference>
<dbReference type="RefSeq" id="WP_338202933.1">
    <property type="nucleotide sequence ID" value="NZ_JAEKNR010000154.1"/>
</dbReference>
<comment type="caution">
    <text evidence="3">The sequence shown here is derived from an EMBL/GenBank/DDBJ whole genome shotgun (WGS) entry which is preliminary data.</text>
</comment>
<evidence type="ECO:0000256" key="2">
    <source>
        <dbReference type="SAM" id="MobiDB-lite"/>
    </source>
</evidence>
<accession>A0A934KAA8</accession>
<dbReference type="AlphaFoldDB" id="A0A934KAA8"/>
<evidence type="ECO:0000313" key="4">
    <source>
        <dbReference type="Proteomes" id="UP000612893"/>
    </source>
</evidence>
<protein>
    <submittedName>
        <fullName evidence="3">Polymer-forming cytoskeletal protein</fullName>
    </submittedName>
</protein>
<name>A0A934KAA8_9BACT</name>
<gene>
    <name evidence="3" type="ORF">JF922_15365</name>
</gene>
<sequence length="171" mass="17969">MPEAEIRPVTPFHSSGGQEPPLTLLSEGDAFEGRLEMKGDGHLMGSFEGEIDCSGELLVGPDARVNANVRATHITISGLVAGNLVARGRLKITATGQLRGDAEVASLIVQEGGVHYGILRVHPEGVPETATELDEPQAEQALPAGGAKKRVGSRSAAGSVDRVKRLWGELF</sequence>
<dbReference type="EMBL" id="JAEKNR010000154">
    <property type="protein sequence ID" value="MBJ7599443.1"/>
    <property type="molecule type" value="Genomic_DNA"/>
</dbReference>
<dbReference type="Proteomes" id="UP000612893">
    <property type="component" value="Unassembled WGS sequence"/>
</dbReference>
<dbReference type="Pfam" id="PF04519">
    <property type="entry name" value="Bactofilin"/>
    <property type="match status" value="1"/>
</dbReference>
<dbReference type="PANTHER" id="PTHR35024">
    <property type="entry name" value="HYPOTHETICAL CYTOSOLIC PROTEIN"/>
    <property type="match status" value="1"/>
</dbReference>
<proteinExistence type="inferred from homology"/>